<protein>
    <submittedName>
        <fullName evidence="1">Uncharacterized protein</fullName>
    </submittedName>
</protein>
<accession>A0AAP0KTQ4</accession>
<sequence>MPLLRHLSRSIVVLFPGRHPRASSLVVLHLADASPSRLCISPTPHPRVHAPWSSSRRRLTLAPLLPGRSLGDASPSRLCSLVGELPSRPLADASPLRLCSLVAGRRLCSPVGRSASSRSSSRRCLTLAPLLPGRHLLPS</sequence>
<dbReference type="EMBL" id="JBBNAG010000002">
    <property type="protein sequence ID" value="KAK9158431.1"/>
    <property type="molecule type" value="Genomic_DNA"/>
</dbReference>
<comment type="caution">
    <text evidence="1">The sequence shown here is derived from an EMBL/GenBank/DDBJ whole genome shotgun (WGS) entry which is preliminary data.</text>
</comment>
<evidence type="ECO:0000313" key="2">
    <source>
        <dbReference type="Proteomes" id="UP001419268"/>
    </source>
</evidence>
<reference evidence="1 2" key="1">
    <citation type="submission" date="2024-01" db="EMBL/GenBank/DDBJ databases">
        <title>Genome assemblies of Stephania.</title>
        <authorList>
            <person name="Yang L."/>
        </authorList>
    </citation>
    <scope>NUCLEOTIDE SEQUENCE [LARGE SCALE GENOMIC DNA]</scope>
    <source>
        <strain evidence="1">JXDWG</strain>
        <tissue evidence="1">Leaf</tissue>
    </source>
</reference>
<gene>
    <name evidence="1" type="ORF">Scep_005005</name>
</gene>
<dbReference type="Proteomes" id="UP001419268">
    <property type="component" value="Unassembled WGS sequence"/>
</dbReference>
<proteinExistence type="predicted"/>
<organism evidence="1 2">
    <name type="scientific">Stephania cephalantha</name>
    <dbReference type="NCBI Taxonomy" id="152367"/>
    <lineage>
        <taxon>Eukaryota</taxon>
        <taxon>Viridiplantae</taxon>
        <taxon>Streptophyta</taxon>
        <taxon>Embryophyta</taxon>
        <taxon>Tracheophyta</taxon>
        <taxon>Spermatophyta</taxon>
        <taxon>Magnoliopsida</taxon>
        <taxon>Ranunculales</taxon>
        <taxon>Menispermaceae</taxon>
        <taxon>Menispermoideae</taxon>
        <taxon>Cissampelideae</taxon>
        <taxon>Stephania</taxon>
    </lineage>
</organism>
<keyword evidence="2" id="KW-1185">Reference proteome</keyword>
<evidence type="ECO:0000313" key="1">
    <source>
        <dbReference type="EMBL" id="KAK9158431.1"/>
    </source>
</evidence>
<dbReference type="AlphaFoldDB" id="A0AAP0KTQ4"/>
<name>A0AAP0KTQ4_9MAGN</name>